<comment type="subcellular location">
    <subcellularLocation>
        <location evidence="1">Membrane</location>
        <topology evidence="1">Multi-pass membrane protein</topology>
    </subcellularLocation>
</comment>
<feature type="transmembrane region" description="Helical" evidence="6">
    <location>
        <begin position="153"/>
        <end position="172"/>
    </location>
</feature>
<dbReference type="Pfam" id="PF03741">
    <property type="entry name" value="TerC"/>
    <property type="match status" value="1"/>
</dbReference>
<feature type="transmembrane region" description="Helical" evidence="6">
    <location>
        <begin position="45"/>
        <end position="65"/>
    </location>
</feature>
<dbReference type="KEGG" id="peh:Spb1_02540"/>
<accession>A0A518GIG3</accession>
<keyword evidence="3 6" id="KW-0812">Transmembrane</keyword>
<keyword evidence="4 6" id="KW-1133">Transmembrane helix</keyword>
<protein>
    <submittedName>
        <fullName evidence="7">Integral membrane protein TerC family protein</fullName>
    </submittedName>
</protein>
<dbReference type="GO" id="GO:0016020">
    <property type="term" value="C:membrane"/>
    <property type="evidence" value="ECO:0007669"/>
    <property type="project" value="UniProtKB-SubCell"/>
</dbReference>
<dbReference type="Proteomes" id="UP000315349">
    <property type="component" value="Chromosome"/>
</dbReference>
<evidence type="ECO:0000313" key="7">
    <source>
        <dbReference type="EMBL" id="QDV28391.1"/>
    </source>
</evidence>
<name>A0A518GIG3_9PLAN</name>
<keyword evidence="5 6" id="KW-0472">Membrane</keyword>
<dbReference type="InterPro" id="IPR005496">
    <property type="entry name" value="Integral_membrane_TerC"/>
</dbReference>
<evidence type="ECO:0000256" key="6">
    <source>
        <dbReference type="SAM" id="Phobius"/>
    </source>
</evidence>
<comment type="similarity">
    <text evidence="2">Belongs to the TerC family.</text>
</comment>
<reference evidence="7 8" key="1">
    <citation type="submission" date="2019-02" db="EMBL/GenBank/DDBJ databases">
        <title>Deep-cultivation of Planctomycetes and their phenomic and genomic characterization uncovers novel biology.</title>
        <authorList>
            <person name="Wiegand S."/>
            <person name="Jogler M."/>
            <person name="Boedeker C."/>
            <person name="Pinto D."/>
            <person name="Vollmers J."/>
            <person name="Rivas-Marin E."/>
            <person name="Kohn T."/>
            <person name="Peeters S.H."/>
            <person name="Heuer A."/>
            <person name="Rast P."/>
            <person name="Oberbeckmann S."/>
            <person name="Bunk B."/>
            <person name="Jeske O."/>
            <person name="Meyerdierks A."/>
            <person name="Storesund J.E."/>
            <person name="Kallscheuer N."/>
            <person name="Luecker S."/>
            <person name="Lage O.M."/>
            <person name="Pohl T."/>
            <person name="Merkel B.J."/>
            <person name="Hornburger P."/>
            <person name="Mueller R.-W."/>
            <person name="Bruemmer F."/>
            <person name="Labrenz M."/>
            <person name="Spormann A.M."/>
            <person name="Op den Camp H."/>
            <person name="Overmann J."/>
            <person name="Amann R."/>
            <person name="Jetten M.S.M."/>
            <person name="Mascher T."/>
            <person name="Medema M.H."/>
            <person name="Devos D.P."/>
            <person name="Kaster A.-K."/>
            <person name="Ovreas L."/>
            <person name="Rohde M."/>
            <person name="Galperin M.Y."/>
            <person name="Jogler C."/>
        </authorList>
    </citation>
    <scope>NUCLEOTIDE SEQUENCE [LARGE SCALE GENOMIC DNA]</scope>
    <source>
        <strain evidence="7 8">Spb1</strain>
    </source>
</reference>
<keyword evidence="8" id="KW-1185">Reference proteome</keyword>
<dbReference type="OrthoDB" id="9806211at2"/>
<evidence type="ECO:0000256" key="3">
    <source>
        <dbReference type="ARBA" id="ARBA00022692"/>
    </source>
</evidence>
<dbReference type="EMBL" id="CP036299">
    <property type="protein sequence ID" value="QDV28391.1"/>
    <property type="molecule type" value="Genomic_DNA"/>
</dbReference>
<dbReference type="RefSeq" id="WP_145294556.1">
    <property type="nucleotide sequence ID" value="NZ_CP036299.1"/>
</dbReference>
<proteinExistence type="inferred from homology"/>
<dbReference type="PANTHER" id="PTHR30238">
    <property type="entry name" value="MEMBRANE BOUND PREDICTED REDOX MODULATOR"/>
    <property type="match status" value="1"/>
</dbReference>
<feature type="transmembrane region" description="Helical" evidence="6">
    <location>
        <begin position="184"/>
        <end position="203"/>
    </location>
</feature>
<evidence type="ECO:0000256" key="5">
    <source>
        <dbReference type="ARBA" id="ARBA00023136"/>
    </source>
</evidence>
<organism evidence="7 8">
    <name type="scientific">Planctopirus ephydatiae</name>
    <dbReference type="NCBI Taxonomy" id="2528019"/>
    <lineage>
        <taxon>Bacteria</taxon>
        <taxon>Pseudomonadati</taxon>
        <taxon>Planctomycetota</taxon>
        <taxon>Planctomycetia</taxon>
        <taxon>Planctomycetales</taxon>
        <taxon>Planctomycetaceae</taxon>
        <taxon>Planctopirus</taxon>
    </lineage>
</organism>
<feature type="transmembrane region" description="Helical" evidence="6">
    <location>
        <begin position="209"/>
        <end position="227"/>
    </location>
</feature>
<evidence type="ECO:0000256" key="2">
    <source>
        <dbReference type="ARBA" id="ARBA00007511"/>
    </source>
</evidence>
<evidence type="ECO:0000256" key="4">
    <source>
        <dbReference type="ARBA" id="ARBA00022989"/>
    </source>
</evidence>
<dbReference type="AlphaFoldDB" id="A0A518GIG3"/>
<feature type="transmembrane region" description="Helical" evidence="6">
    <location>
        <begin position="6"/>
        <end position="33"/>
    </location>
</feature>
<gene>
    <name evidence="7" type="ORF">Spb1_02540</name>
</gene>
<feature type="transmembrane region" description="Helical" evidence="6">
    <location>
        <begin position="122"/>
        <end position="147"/>
    </location>
</feature>
<dbReference type="PANTHER" id="PTHR30238:SF4">
    <property type="entry name" value="SLL1022 PROTEIN"/>
    <property type="match status" value="1"/>
</dbReference>
<sequence length="250" mass="27271">MFSTELIIAFFTLTLLEIVLGIDNIIFIAILAGKLPKDKQNFARQLGISLAVVSRIGLLFSLSWVLKLKEPLFTILETSISGKDLVLITGGLFLIGKATYEIHHKVTVVHEAHKDGKAPASLFWMLAQVIAIDVVFSLDSVITAVGITENIPVIVAAVIVSVIVMLIFSGAIVRFVDDHPAIKLLALSFLLLIGVLLVGEGFHHKIPKGYVYFAMAFSLGIELLQMWQESNVRKAQHTTKPSSEATTSGH</sequence>
<evidence type="ECO:0000313" key="8">
    <source>
        <dbReference type="Proteomes" id="UP000315349"/>
    </source>
</evidence>
<evidence type="ECO:0000256" key="1">
    <source>
        <dbReference type="ARBA" id="ARBA00004141"/>
    </source>
</evidence>